<proteinExistence type="predicted"/>
<accession>A0ABQ4YIK9</accession>
<reference evidence="2" key="1">
    <citation type="journal article" date="2022" name="Int. J. Mol. Sci.">
        <title>Draft Genome of Tanacetum Coccineum: Genomic Comparison of Closely Related Tanacetum-Family Plants.</title>
        <authorList>
            <person name="Yamashiro T."/>
            <person name="Shiraishi A."/>
            <person name="Nakayama K."/>
            <person name="Satake H."/>
        </authorList>
    </citation>
    <scope>NUCLEOTIDE SEQUENCE</scope>
</reference>
<evidence type="ECO:0000313" key="2">
    <source>
        <dbReference type="EMBL" id="GJS77638.1"/>
    </source>
</evidence>
<dbReference type="EMBL" id="BQNB010010463">
    <property type="protein sequence ID" value="GJS77638.1"/>
    <property type="molecule type" value="Genomic_DNA"/>
</dbReference>
<dbReference type="Proteomes" id="UP001151760">
    <property type="component" value="Unassembled WGS sequence"/>
</dbReference>
<comment type="caution">
    <text evidence="2">The sequence shown here is derived from an EMBL/GenBank/DDBJ whole genome shotgun (WGS) entry which is preliminary data.</text>
</comment>
<sequence length="688" mass="76603">MSFDDLYNNFKIVEQEVKGTASSSSSSSSQNVAFVSSSNSTNEVNTAYGVSTANTQVSPASTQVSTASTQVSTANLCDDTVYALLASQPNGSQLVHEDLKQIHEDDLEEMDLKWQLALLSMRTRRFFQKTRRKITINGSDTAGYDKSKVECFNCHKSVNVEETSSKSMLAIDEAGFDWSYMTDDEVPTNMALMAFSDSKIPDKSRKGLGFVSYNAVPPPPIGLFSPPNLDLSYSGLEEFQQPEFEGYGHKPSKSVSEDTSNKVKESPDAPLVEELVSNDNLEKKTVFPTVAKMEFVIPKQQEIPVRKRVKYAEMYRERVVSGNNYIRVNYNYSAKKTHPSAQRNMVLRVVLLGLVTDISKMDKNKGKRTKPKHKIRRVQEIEAEGIFNFNGPTPVVNAVRAKLVNVVKASACWVWRLTKLNSASITLKRHNYVDARGRSKNLMEDMLPLGEEPNKEKLLVKELLKLMCDKKNSVLFTNTGCFHLSPDFKLADESQGLGHVIFKMSNKLVKENLVRGLPSKRFENGQLVLLVLRESNTKASCAGPKWLFDIDVLTKSMSYVPVVAGTNSNDFTGTEESIGAGHSSKETGSSQNNDVSQKDDGIFISQDKYVDEILKKFGFSTMKTTSTPMETSKPLLKDAEVEDVDVHLNSSMIGSLMYLIASRPDIMFDVCACARFQVSHLHAVKSIF</sequence>
<organism evidence="2 3">
    <name type="scientific">Tanacetum coccineum</name>
    <dbReference type="NCBI Taxonomy" id="301880"/>
    <lineage>
        <taxon>Eukaryota</taxon>
        <taxon>Viridiplantae</taxon>
        <taxon>Streptophyta</taxon>
        <taxon>Embryophyta</taxon>
        <taxon>Tracheophyta</taxon>
        <taxon>Spermatophyta</taxon>
        <taxon>Magnoliopsida</taxon>
        <taxon>eudicotyledons</taxon>
        <taxon>Gunneridae</taxon>
        <taxon>Pentapetalae</taxon>
        <taxon>asterids</taxon>
        <taxon>campanulids</taxon>
        <taxon>Asterales</taxon>
        <taxon>Asteraceae</taxon>
        <taxon>Asteroideae</taxon>
        <taxon>Anthemideae</taxon>
        <taxon>Anthemidinae</taxon>
        <taxon>Tanacetum</taxon>
    </lineage>
</organism>
<feature type="region of interest" description="Disordered" evidence="1">
    <location>
        <begin position="244"/>
        <end position="267"/>
    </location>
</feature>
<protein>
    <submittedName>
        <fullName evidence="2">Uncharacterized protein</fullName>
    </submittedName>
</protein>
<feature type="compositionally biased region" description="Polar residues" evidence="1">
    <location>
        <begin position="586"/>
        <end position="595"/>
    </location>
</feature>
<keyword evidence="3" id="KW-1185">Reference proteome</keyword>
<evidence type="ECO:0000256" key="1">
    <source>
        <dbReference type="SAM" id="MobiDB-lite"/>
    </source>
</evidence>
<evidence type="ECO:0000313" key="3">
    <source>
        <dbReference type="Proteomes" id="UP001151760"/>
    </source>
</evidence>
<reference evidence="2" key="2">
    <citation type="submission" date="2022-01" db="EMBL/GenBank/DDBJ databases">
        <authorList>
            <person name="Yamashiro T."/>
            <person name="Shiraishi A."/>
            <person name="Satake H."/>
            <person name="Nakayama K."/>
        </authorList>
    </citation>
    <scope>NUCLEOTIDE SEQUENCE</scope>
</reference>
<feature type="compositionally biased region" description="Basic and acidic residues" evidence="1">
    <location>
        <begin position="255"/>
        <end position="267"/>
    </location>
</feature>
<feature type="region of interest" description="Disordered" evidence="1">
    <location>
        <begin position="571"/>
        <end position="598"/>
    </location>
</feature>
<name>A0ABQ4YIK9_9ASTR</name>
<gene>
    <name evidence="2" type="ORF">Tco_0727519</name>
</gene>